<evidence type="ECO:0000313" key="2">
    <source>
        <dbReference type="Proteomes" id="UP001379533"/>
    </source>
</evidence>
<dbReference type="EMBL" id="CP089982">
    <property type="protein sequence ID" value="WXA94237.1"/>
    <property type="molecule type" value="Genomic_DNA"/>
</dbReference>
<gene>
    <name evidence="1" type="ORF">LZC95_48305</name>
</gene>
<dbReference type="Proteomes" id="UP001379533">
    <property type="component" value="Chromosome"/>
</dbReference>
<reference evidence="1 2" key="1">
    <citation type="submission" date="2021-12" db="EMBL/GenBank/DDBJ databases">
        <title>Discovery of the Pendulisporaceae a myxobacterial family with distinct sporulation behavior and unique specialized metabolism.</title>
        <authorList>
            <person name="Garcia R."/>
            <person name="Popoff A."/>
            <person name="Bader C.D."/>
            <person name="Loehr J."/>
            <person name="Walesch S."/>
            <person name="Walt C."/>
            <person name="Boldt J."/>
            <person name="Bunk B."/>
            <person name="Haeckl F.J.F.P.J."/>
            <person name="Gunesch A.P."/>
            <person name="Birkelbach J."/>
            <person name="Nuebel U."/>
            <person name="Pietschmann T."/>
            <person name="Bach T."/>
            <person name="Mueller R."/>
        </authorList>
    </citation>
    <scope>NUCLEOTIDE SEQUENCE [LARGE SCALE GENOMIC DNA]</scope>
    <source>
        <strain evidence="1 2">MSr12523</strain>
    </source>
</reference>
<name>A0ABZ2KA51_9BACT</name>
<protein>
    <submittedName>
        <fullName evidence="1">Uncharacterized protein</fullName>
    </submittedName>
</protein>
<organism evidence="1 2">
    <name type="scientific">Pendulispora brunnea</name>
    <dbReference type="NCBI Taxonomy" id="2905690"/>
    <lineage>
        <taxon>Bacteria</taxon>
        <taxon>Pseudomonadati</taxon>
        <taxon>Myxococcota</taxon>
        <taxon>Myxococcia</taxon>
        <taxon>Myxococcales</taxon>
        <taxon>Sorangiineae</taxon>
        <taxon>Pendulisporaceae</taxon>
        <taxon>Pendulispora</taxon>
    </lineage>
</organism>
<dbReference type="RefSeq" id="WP_394844839.1">
    <property type="nucleotide sequence ID" value="NZ_CP089982.1"/>
</dbReference>
<proteinExistence type="predicted"/>
<accession>A0ABZ2KA51</accession>
<keyword evidence="2" id="KW-1185">Reference proteome</keyword>
<sequence length="133" mass="15798">MADMFVAPPLPELFAAFERFAEHELLEGRRKKPYARWKLNERGMLVYALLIPPDYSWEWGRGDPAQRQYLEPEHYPTPIRVISQQVIDLIERRNLEVEDLSAFSVESRSTCQWVLEVTIARPNSRGLKRRRDW</sequence>
<evidence type="ECO:0000313" key="1">
    <source>
        <dbReference type="EMBL" id="WXA94237.1"/>
    </source>
</evidence>